<dbReference type="Proteomes" id="UP001054252">
    <property type="component" value="Unassembled WGS sequence"/>
</dbReference>
<dbReference type="InterPro" id="IPR012876">
    <property type="entry name" value="DUF1677_pln"/>
</dbReference>
<name>A0AAV5IYJ0_9ROSI</name>
<feature type="compositionally biased region" description="Polar residues" evidence="1">
    <location>
        <begin position="129"/>
        <end position="149"/>
    </location>
</feature>
<protein>
    <recommendedName>
        <fullName evidence="4">DUF1677 family protein</fullName>
    </recommendedName>
</protein>
<evidence type="ECO:0000313" key="3">
    <source>
        <dbReference type="Proteomes" id="UP001054252"/>
    </source>
</evidence>
<evidence type="ECO:0008006" key="4">
    <source>
        <dbReference type="Google" id="ProtNLM"/>
    </source>
</evidence>
<proteinExistence type="predicted"/>
<gene>
    <name evidence="2" type="ORF">SLEP1_g15966</name>
</gene>
<evidence type="ECO:0000313" key="2">
    <source>
        <dbReference type="EMBL" id="GKV03706.1"/>
    </source>
</evidence>
<dbReference type="Pfam" id="PF07911">
    <property type="entry name" value="DUF1677"/>
    <property type="match status" value="1"/>
</dbReference>
<sequence length="149" mass="16883">MAAIVMKEGKKTSVVESQSLATKQKSQTEFEFAECDCCGFKEECTPAYIARVREKYEGRWICGLCAEAVKDETYRSKKDISADEALDRHMKFCEQFRSSSPPINTAEELISAMKHLLRRSLDSPKQKRSSCQPSSASSFIRSKSYFPTI</sequence>
<organism evidence="2 3">
    <name type="scientific">Rubroshorea leprosula</name>
    <dbReference type="NCBI Taxonomy" id="152421"/>
    <lineage>
        <taxon>Eukaryota</taxon>
        <taxon>Viridiplantae</taxon>
        <taxon>Streptophyta</taxon>
        <taxon>Embryophyta</taxon>
        <taxon>Tracheophyta</taxon>
        <taxon>Spermatophyta</taxon>
        <taxon>Magnoliopsida</taxon>
        <taxon>eudicotyledons</taxon>
        <taxon>Gunneridae</taxon>
        <taxon>Pentapetalae</taxon>
        <taxon>rosids</taxon>
        <taxon>malvids</taxon>
        <taxon>Malvales</taxon>
        <taxon>Dipterocarpaceae</taxon>
        <taxon>Rubroshorea</taxon>
    </lineage>
</organism>
<dbReference type="EMBL" id="BPVZ01000020">
    <property type="protein sequence ID" value="GKV03706.1"/>
    <property type="molecule type" value="Genomic_DNA"/>
</dbReference>
<dbReference type="AlphaFoldDB" id="A0AAV5IYJ0"/>
<evidence type="ECO:0000256" key="1">
    <source>
        <dbReference type="SAM" id="MobiDB-lite"/>
    </source>
</evidence>
<dbReference type="PANTHER" id="PTHR33108:SF56">
    <property type="entry name" value="DUF1677 FAMILY PROTEIN"/>
    <property type="match status" value="1"/>
</dbReference>
<feature type="region of interest" description="Disordered" evidence="1">
    <location>
        <begin position="121"/>
        <end position="149"/>
    </location>
</feature>
<reference evidence="2 3" key="1">
    <citation type="journal article" date="2021" name="Commun. Biol.">
        <title>The genome of Shorea leprosula (Dipterocarpaceae) highlights the ecological relevance of drought in aseasonal tropical rainforests.</title>
        <authorList>
            <person name="Ng K.K.S."/>
            <person name="Kobayashi M.J."/>
            <person name="Fawcett J.A."/>
            <person name="Hatakeyama M."/>
            <person name="Paape T."/>
            <person name="Ng C.H."/>
            <person name="Ang C.C."/>
            <person name="Tnah L.H."/>
            <person name="Lee C.T."/>
            <person name="Nishiyama T."/>
            <person name="Sese J."/>
            <person name="O'Brien M.J."/>
            <person name="Copetti D."/>
            <person name="Mohd Noor M.I."/>
            <person name="Ong R.C."/>
            <person name="Putra M."/>
            <person name="Sireger I.Z."/>
            <person name="Indrioko S."/>
            <person name="Kosugi Y."/>
            <person name="Izuno A."/>
            <person name="Isagi Y."/>
            <person name="Lee S.L."/>
            <person name="Shimizu K.K."/>
        </authorList>
    </citation>
    <scope>NUCLEOTIDE SEQUENCE [LARGE SCALE GENOMIC DNA]</scope>
    <source>
        <strain evidence="2">214</strain>
    </source>
</reference>
<keyword evidence="3" id="KW-1185">Reference proteome</keyword>
<dbReference type="PANTHER" id="PTHR33108">
    <property type="entry name" value="OS01G0745000 PROTEIN"/>
    <property type="match status" value="1"/>
</dbReference>
<accession>A0AAV5IYJ0</accession>
<comment type="caution">
    <text evidence="2">The sequence shown here is derived from an EMBL/GenBank/DDBJ whole genome shotgun (WGS) entry which is preliminary data.</text>
</comment>